<dbReference type="AlphaFoldDB" id="A0A1N7KUM3"/>
<sequence length="396" mass="45501">MSGKRSFAALWTNGPKGKRRALHNWLQMVTVMLPCRKRIMPVFCSFLVFRPDEIDLIHSVCAAANWRSKDISDPSMRYAFSERGLSELSQASSLKDIGVHHKGQEPGRLLLLEAEQTEVDNIIQLVCAENIVLEGFPFNENPPTCGFELSDKEADRQITFENVFRRDGFFQWFTYRQTLPVAVAIAAAAWQDKKLIYAIHKLAKSYETECVTPWSMHPRYGQMFEKHTSDFASHVRTSVAINLAYSATEELDLGVKASREVPRSIGKKTFLWNPKVLEPLKARLQNSGVDQERMIDWVTRGNQSEVPIYEMLNQLSEHSDGVEVRDRQLSVPDAINFCEFLRSKMTAHAFSSETNRLGPYEVYNVQQVARFLILSKCDLWNTWTEELRKRYNSPPK</sequence>
<keyword evidence="2" id="KW-1185">Reference proteome</keyword>
<organism evidence="1 2">
    <name type="scientific">Roseivivax lentus</name>
    <dbReference type="NCBI Taxonomy" id="633194"/>
    <lineage>
        <taxon>Bacteria</taxon>
        <taxon>Pseudomonadati</taxon>
        <taxon>Pseudomonadota</taxon>
        <taxon>Alphaproteobacteria</taxon>
        <taxon>Rhodobacterales</taxon>
        <taxon>Roseobacteraceae</taxon>
        <taxon>Roseivivax</taxon>
    </lineage>
</organism>
<evidence type="ECO:0000313" key="1">
    <source>
        <dbReference type="EMBL" id="SIS65264.1"/>
    </source>
</evidence>
<protein>
    <submittedName>
        <fullName evidence="1">Uncharacterized protein</fullName>
    </submittedName>
</protein>
<reference evidence="2" key="1">
    <citation type="submission" date="2017-01" db="EMBL/GenBank/DDBJ databases">
        <authorList>
            <person name="Varghese N."/>
            <person name="Submissions S."/>
        </authorList>
    </citation>
    <scope>NUCLEOTIDE SEQUENCE [LARGE SCALE GENOMIC DNA]</scope>
    <source>
        <strain evidence="2">DSM 29430</strain>
    </source>
</reference>
<evidence type="ECO:0000313" key="2">
    <source>
        <dbReference type="Proteomes" id="UP000186684"/>
    </source>
</evidence>
<name>A0A1N7KUM3_9RHOB</name>
<dbReference type="EMBL" id="FTOQ01000002">
    <property type="protein sequence ID" value="SIS65264.1"/>
    <property type="molecule type" value="Genomic_DNA"/>
</dbReference>
<accession>A0A1N7KUM3</accession>
<dbReference type="Proteomes" id="UP000186684">
    <property type="component" value="Unassembled WGS sequence"/>
</dbReference>
<proteinExistence type="predicted"/>
<dbReference type="STRING" id="633194.SAMN05421759_10282"/>
<gene>
    <name evidence="1" type="ORF">SAMN05421759_10282</name>
</gene>